<reference evidence="2 3" key="1">
    <citation type="submission" date="2016-11" db="EMBL/GenBank/DDBJ databases">
        <authorList>
            <person name="Varghese N."/>
            <person name="Submissions S."/>
        </authorList>
    </citation>
    <scope>NUCLEOTIDE SEQUENCE [LARGE SCALE GENOMIC DNA]</scope>
    <source>
        <strain evidence="2 3">DSM 29341</strain>
    </source>
</reference>
<dbReference type="Proteomes" id="UP000325134">
    <property type="component" value="Unassembled WGS sequence"/>
</dbReference>
<dbReference type="AlphaFoldDB" id="A0A1M4WYZ9"/>
<dbReference type="EMBL" id="FQVK01000010">
    <property type="protein sequence ID" value="SHE86469.1"/>
    <property type="molecule type" value="Genomic_DNA"/>
</dbReference>
<name>A0A1M4WYZ9_9RHOB</name>
<accession>A0A1M4WYZ9</accession>
<evidence type="ECO:0000313" key="2">
    <source>
        <dbReference type="EMBL" id="SHE86469.1"/>
    </source>
</evidence>
<organism evidence="2 3">
    <name type="scientific">Ruegeria intermedia</name>
    <dbReference type="NCBI Taxonomy" id="996115"/>
    <lineage>
        <taxon>Bacteria</taxon>
        <taxon>Pseudomonadati</taxon>
        <taxon>Pseudomonadota</taxon>
        <taxon>Alphaproteobacteria</taxon>
        <taxon>Rhodobacterales</taxon>
        <taxon>Roseobacteraceae</taxon>
        <taxon>Ruegeria</taxon>
    </lineage>
</organism>
<evidence type="ECO:0000256" key="1">
    <source>
        <dbReference type="SAM" id="SignalP"/>
    </source>
</evidence>
<keyword evidence="3" id="KW-1185">Reference proteome</keyword>
<feature type="signal peptide" evidence="1">
    <location>
        <begin position="1"/>
        <end position="17"/>
    </location>
</feature>
<keyword evidence="1" id="KW-0732">Signal</keyword>
<gene>
    <name evidence="2" type="ORF">SAMN05444279_11039</name>
</gene>
<dbReference type="OrthoDB" id="7708878at2"/>
<evidence type="ECO:0000313" key="3">
    <source>
        <dbReference type="Proteomes" id="UP000325134"/>
    </source>
</evidence>
<sequence length="118" mass="12402">MLRFVFALVLMSAPAVAQVATLSGTDGQNALGTVPCTALSGQSLQSCPAELRRKEDGTATLAVQLPTGEVRRIYFTDGEPDSSSSTAQITSETRGDILVIFIDPGEVYEIPKAALATQ</sequence>
<feature type="chain" id="PRO_5012363947" evidence="1">
    <location>
        <begin position="18"/>
        <end position="118"/>
    </location>
</feature>
<proteinExistence type="predicted"/>
<dbReference type="RefSeq" id="WP_149775708.1">
    <property type="nucleotide sequence ID" value="NZ_FQVK01000010.1"/>
</dbReference>
<protein>
    <submittedName>
        <fullName evidence="2">Uncharacterized protein</fullName>
    </submittedName>
</protein>